<dbReference type="AlphaFoldDB" id="A0A2K3MA85"/>
<reference evidence="1 2" key="1">
    <citation type="journal article" date="2014" name="Am. J. Bot.">
        <title>Genome assembly and annotation for red clover (Trifolium pratense; Fabaceae).</title>
        <authorList>
            <person name="Istvanek J."/>
            <person name="Jaros M."/>
            <person name="Krenek A."/>
            <person name="Repkova J."/>
        </authorList>
    </citation>
    <scope>NUCLEOTIDE SEQUENCE [LARGE SCALE GENOMIC DNA]</scope>
    <source>
        <strain evidence="2">cv. Tatra</strain>
        <tissue evidence="1">Young leaves</tissue>
    </source>
</reference>
<evidence type="ECO:0000313" key="1">
    <source>
        <dbReference type="EMBL" id="PNX87679.1"/>
    </source>
</evidence>
<comment type="caution">
    <text evidence="1">The sequence shown here is derived from an EMBL/GenBank/DDBJ whole genome shotgun (WGS) entry which is preliminary data.</text>
</comment>
<accession>A0A2K3MA85</accession>
<dbReference type="Proteomes" id="UP000236291">
    <property type="component" value="Unassembled WGS sequence"/>
</dbReference>
<evidence type="ECO:0000313" key="2">
    <source>
        <dbReference type="Proteomes" id="UP000236291"/>
    </source>
</evidence>
<organism evidence="1 2">
    <name type="scientific">Trifolium pratense</name>
    <name type="common">Red clover</name>
    <dbReference type="NCBI Taxonomy" id="57577"/>
    <lineage>
        <taxon>Eukaryota</taxon>
        <taxon>Viridiplantae</taxon>
        <taxon>Streptophyta</taxon>
        <taxon>Embryophyta</taxon>
        <taxon>Tracheophyta</taxon>
        <taxon>Spermatophyta</taxon>
        <taxon>Magnoliopsida</taxon>
        <taxon>eudicotyledons</taxon>
        <taxon>Gunneridae</taxon>
        <taxon>Pentapetalae</taxon>
        <taxon>rosids</taxon>
        <taxon>fabids</taxon>
        <taxon>Fabales</taxon>
        <taxon>Fabaceae</taxon>
        <taxon>Papilionoideae</taxon>
        <taxon>50 kb inversion clade</taxon>
        <taxon>NPAAA clade</taxon>
        <taxon>Hologalegina</taxon>
        <taxon>IRL clade</taxon>
        <taxon>Trifolieae</taxon>
        <taxon>Trifolium</taxon>
    </lineage>
</organism>
<sequence length="72" mass="7631">MAQSVVEHGIAALAVMGQTWEDSRPEVSDSESIHFQGKWAADQAEIGRAFAVLLHQGSPLDCAALVSLLLGI</sequence>
<proteinExistence type="predicted"/>
<dbReference type="EMBL" id="ASHM01054471">
    <property type="protein sequence ID" value="PNX87679.1"/>
    <property type="molecule type" value="Genomic_DNA"/>
</dbReference>
<protein>
    <submittedName>
        <fullName evidence="1">Uncharacterized protein</fullName>
    </submittedName>
</protein>
<name>A0A2K3MA85_TRIPR</name>
<gene>
    <name evidence="1" type="ORF">L195_g043773</name>
</gene>
<reference evidence="1 2" key="2">
    <citation type="journal article" date="2017" name="Front. Plant Sci.">
        <title>Gene Classification and Mining of Molecular Markers Useful in Red Clover (Trifolium pratense) Breeding.</title>
        <authorList>
            <person name="Istvanek J."/>
            <person name="Dluhosova J."/>
            <person name="Dluhos P."/>
            <person name="Patkova L."/>
            <person name="Nedelnik J."/>
            <person name="Repkova J."/>
        </authorList>
    </citation>
    <scope>NUCLEOTIDE SEQUENCE [LARGE SCALE GENOMIC DNA]</scope>
    <source>
        <strain evidence="2">cv. Tatra</strain>
        <tissue evidence="1">Young leaves</tissue>
    </source>
</reference>